<feature type="region of interest" description="Disordered" evidence="1">
    <location>
        <begin position="1"/>
        <end position="23"/>
    </location>
</feature>
<dbReference type="AlphaFoldDB" id="A0A1T0CKE1"/>
<dbReference type="Proteomes" id="UP000191094">
    <property type="component" value="Unassembled WGS sequence"/>
</dbReference>
<evidence type="ECO:0000313" key="3">
    <source>
        <dbReference type="Proteomes" id="UP000191094"/>
    </source>
</evidence>
<evidence type="ECO:0000256" key="1">
    <source>
        <dbReference type="SAM" id="MobiDB-lite"/>
    </source>
</evidence>
<organism evidence="2 3">
    <name type="scientific">Lwoffella lincolnii</name>
    <dbReference type="NCBI Taxonomy" id="90241"/>
    <lineage>
        <taxon>Bacteria</taxon>
        <taxon>Pseudomonadati</taxon>
        <taxon>Pseudomonadota</taxon>
        <taxon>Gammaproteobacteria</taxon>
        <taxon>Moraxellales</taxon>
        <taxon>Moraxellaceae</taxon>
        <taxon>Lwoffella</taxon>
    </lineage>
</organism>
<feature type="compositionally biased region" description="Basic residues" evidence="1">
    <location>
        <begin position="13"/>
        <end position="23"/>
    </location>
</feature>
<name>A0A1T0CKE1_9GAMM</name>
<sequence length="185" mass="20550">MLNSLQPILTQAHQRKRGRKTKSRPIYVSRKIEVMYAKALLTIVDDMHSETVRQLMPLTTPHIGDGKMAAADGLFDRFKFLFDALRALITGRVVNVANGLATKIVFTQKQASDTQLADLLRKQTGIDFNGLMRDEDLQQAVADAIQANVGLIKSIPQEYFDRVEKAVMASLQGGTLHQDLADELG</sequence>
<proteinExistence type="predicted"/>
<gene>
    <name evidence="2" type="ORF">B0682_00625</name>
</gene>
<keyword evidence="3" id="KW-1185">Reference proteome</keyword>
<reference evidence="2 3" key="1">
    <citation type="submission" date="2017-02" db="EMBL/GenBank/DDBJ databases">
        <title>Draft genome sequence of Moraxella lincolnii CCUG 9405T type strain.</title>
        <authorList>
            <person name="Salva-Serra F."/>
            <person name="Engstrom-Jakobsson H."/>
            <person name="Thorell K."/>
            <person name="Jaen-Luchoro D."/>
            <person name="Gonzales-Siles L."/>
            <person name="Karlsson R."/>
            <person name="Yazdan S."/>
            <person name="Boulund F."/>
            <person name="Johnning A."/>
            <person name="Engstrand L."/>
            <person name="Kristiansson E."/>
            <person name="Moore E."/>
        </authorList>
    </citation>
    <scope>NUCLEOTIDE SEQUENCE [LARGE SCALE GENOMIC DNA]</scope>
    <source>
        <strain evidence="2 3">CCUG 9405</strain>
    </source>
</reference>
<dbReference type="RefSeq" id="WP_078306174.1">
    <property type="nucleotide sequence ID" value="NZ_CP147511.1"/>
</dbReference>
<protein>
    <submittedName>
        <fullName evidence="2">Uncharacterized protein</fullName>
    </submittedName>
</protein>
<dbReference type="EMBL" id="MUYT01000001">
    <property type="protein sequence ID" value="OOS22763.1"/>
    <property type="molecule type" value="Genomic_DNA"/>
</dbReference>
<comment type="caution">
    <text evidence="2">The sequence shown here is derived from an EMBL/GenBank/DDBJ whole genome shotgun (WGS) entry which is preliminary data.</text>
</comment>
<evidence type="ECO:0000313" key="2">
    <source>
        <dbReference type="EMBL" id="OOS22763.1"/>
    </source>
</evidence>
<accession>A0A1T0CKE1</accession>
<dbReference type="OrthoDB" id="6637795at2"/>
<feature type="compositionally biased region" description="Polar residues" evidence="1">
    <location>
        <begin position="1"/>
        <end position="12"/>
    </location>
</feature>